<protein>
    <recommendedName>
        <fullName evidence="4">Secreted protein</fullName>
    </recommendedName>
</protein>
<name>A0ABU1G4Z3_9GAMM</name>
<sequence>MTMLLAIASMLNVTAREWPGIAIHDASTPEINHRKAPPRPRHGGVKRHQRAAAKRRARRRARRLKHF</sequence>
<evidence type="ECO:0000256" key="1">
    <source>
        <dbReference type="SAM" id="MobiDB-lite"/>
    </source>
</evidence>
<evidence type="ECO:0000313" key="2">
    <source>
        <dbReference type="EMBL" id="MDR5867975.1"/>
    </source>
</evidence>
<comment type="caution">
    <text evidence="2">The sequence shown here is derived from an EMBL/GenBank/DDBJ whole genome shotgun (WGS) entry which is preliminary data.</text>
</comment>
<evidence type="ECO:0000313" key="3">
    <source>
        <dbReference type="Proteomes" id="UP001264519"/>
    </source>
</evidence>
<accession>A0ABU1G4Z3</accession>
<reference evidence="2 3" key="1">
    <citation type="submission" date="2023-04" db="EMBL/GenBank/DDBJ databases">
        <title>A long-awaited taxogenomic arrangement of the family Halomonadaceae.</title>
        <authorList>
            <person name="De La Haba R."/>
            <person name="Chuvochina M."/>
            <person name="Wittouck S."/>
            <person name="Arahal D.R."/>
            <person name="Sanchez-Porro C."/>
            <person name="Hugenholtz P."/>
            <person name="Ventosa A."/>
        </authorList>
    </citation>
    <scope>NUCLEOTIDE SEQUENCE [LARGE SCALE GENOMIC DNA]</scope>
    <source>
        <strain evidence="2 3">DSM 23530</strain>
    </source>
</reference>
<dbReference type="RefSeq" id="WP_309653556.1">
    <property type="nucleotide sequence ID" value="NZ_JARWAK010000013.1"/>
</dbReference>
<feature type="region of interest" description="Disordered" evidence="1">
    <location>
        <begin position="24"/>
        <end position="67"/>
    </location>
</feature>
<keyword evidence="3" id="KW-1185">Reference proteome</keyword>
<organism evidence="2 3">
    <name type="scientific">Halomonas koreensis</name>
    <dbReference type="NCBI Taxonomy" id="245385"/>
    <lineage>
        <taxon>Bacteria</taxon>
        <taxon>Pseudomonadati</taxon>
        <taxon>Pseudomonadota</taxon>
        <taxon>Gammaproteobacteria</taxon>
        <taxon>Oceanospirillales</taxon>
        <taxon>Halomonadaceae</taxon>
        <taxon>Halomonas</taxon>
    </lineage>
</organism>
<dbReference type="EMBL" id="JARWAK010000013">
    <property type="protein sequence ID" value="MDR5867975.1"/>
    <property type="molecule type" value="Genomic_DNA"/>
</dbReference>
<feature type="compositionally biased region" description="Basic residues" evidence="1">
    <location>
        <begin position="34"/>
        <end position="67"/>
    </location>
</feature>
<dbReference type="Proteomes" id="UP001264519">
    <property type="component" value="Unassembled WGS sequence"/>
</dbReference>
<evidence type="ECO:0008006" key="4">
    <source>
        <dbReference type="Google" id="ProtNLM"/>
    </source>
</evidence>
<proteinExistence type="predicted"/>
<gene>
    <name evidence="2" type="ORF">QC818_14375</name>
</gene>